<feature type="domain" description="Alpha-type protein kinase" evidence="7">
    <location>
        <begin position="1"/>
        <end position="114"/>
    </location>
</feature>
<evidence type="ECO:0000259" key="7">
    <source>
        <dbReference type="PROSITE" id="PS51158"/>
    </source>
</evidence>
<organism evidence="8">
    <name type="scientific">Arion vulgaris</name>
    <dbReference type="NCBI Taxonomy" id="1028688"/>
    <lineage>
        <taxon>Eukaryota</taxon>
        <taxon>Metazoa</taxon>
        <taxon>Spiralia</taxon>
        <taxon>Lophotrochozoa</taxon>
        <taxon>Mollusca</taxon>
        <taxon>Gastropoda</taxon>
        <taxon>Heterobranchia</taxon>
        <taxon>Euthyneura</taxon>
        <taxon>Panpulmonata</taxon>
        <taxon>Eupulmonata</taxon>
        <taxon>Stylommatophora</taxon>
        <taxon>Helicina</taxon>
        <taxon>Arionoidea</taxon>
        <taxon>Arionidae</taxon>
        <taxon>Arion</taxon>
    </lineage>
</organism>
<dbReference type="SUPFAM" id="SSF56112">
    <property type="entry name" value="Protein kinase-like (PK-like)"/>
    <property type="match status" value="1"/>
</dbReference>
<dbReference type="PROSITE" id="PS51158">
    <property type="entry name" value="ALPHA_KINASE"/>
    <property type="match status" value="1"/>
</dbReference>
<evidence type="ECO:0000313" key="8">
    <source>
        <dbReference type="EMBL" id="CEK68361.1"/>
    </source>
</evidence>
<evidence type="ECO:0000256" key="4">
    <source>
        <dbReference type="ARBA" id="ARBA00022777"/>
    </source>
</evidence>
<name>A0A0B6ZKH2_9EUPU</name>
<dbReference type="GO" id="GO:0005524">
    <property type="term" value="F:ATP binding"/>
    <property type="evidence" value="ECO:0007669"/>
    <property type="project" value="UniProtKB-KW"/>
</dbReference>
<dbReference type="CDD" id="cd04515">
    <property type="entry name" value="Alpha_kinase"/>
    <property type="match status" value="1"/>
</dbReference>
<dbReference type="AlphaFoldDB" id="A0A0B6ZKH2"/>
<keyword evidence="3" id="KW-0547">Nucleotide-binding</keyword>
<dbReference type="GO" id="GO:0004674">
    <property type="term" value="F:protein serine/threonine kinase activity"/>
    <property type="evidence" value="ECO:0007669"/>
    <property type="project" value="UniProtKB-KW"/>
</dbReference>
<protein>
    <recommendedName>
        <fullName evidence="7">Alpha-type protein kinase domain-containing protein</fullName>
    </recommendedName>
</protein>
<feature type="compositionally biased region" description="Polar residues" evidence="6">
    <location>
        <begin position="244"/>
        <end position="261"/>
    </location>
</feature>
<dbReference type="PANTHER" id="PTHR45992">
    <property type="entry name" value="EUKARYOTIC ELONGATION FACTOR 2 KINASE-RELATED"/>
    <property type="match status" value="1"/>
</dbReference>
<dbReference type="InterPro" id="IPR011009">
    <property type="entry name" value="Kinase-like_dom_sf"/>
</dbReference>
<gene>
    <name evidence="8" type="primary">ORF66074</name>
</gene>
<proteinExistence type="predicted"/>
<accession>A0A0B6ZKH2</accession>
<evidence type="ECO:0000256" key="6">
    <source>
        <dbReference type="SAM" id="MobiDB-lite"/>
    </source>
</evidence>
<evidence type="ECO:0000256" key="3">
    <source>
        <dbReference type="ARBA" id="ARBA00022741"/>
    </source>
</evidence>
<dbReference type="InterPro" id="IPR051852">
    <property type="entry name" value="Alpha-type_PK"/>
</dbReference>
<feature type="compositionally biased region" description="Polar residues" evidence="6">
    <location>
        <begin position="274"/>
        <end position="285"/>
    </location>
</feature>
<evidence type="ECO:0000256" key="5">
    <source>
        <dbReference type="ARBA" id="ARBA00022840"/>
    </source>
</evidence>
<keyword evidence="5" id="KW-0067">ATP-binding</keyword>
<dbReference type="Gene3D" id="3.20.200.10">
    <property type="entry name" value="MHCK/EF2 kinase"/>
    <property type="match status" value="1"/>
</dbReference>
<evidence type="ECO:0000256" key="2">
    <source>
        <dbReference type="ARBA" id="ARBA00022679"/>
    </source>
</evidence>
<feature type="region of interest" description="Disordered" evidence="6">
    <location>
        <begin position="148"/>
        <end position="285"/>
    </location>
</feature>
<dbReference type="EMBL" id="HACG01021496">
    <property type="protein sequence ID" value="CEK68361.1"/>
    <property type="molecule type" value="Transcribed_RNA"/>
</dbReference>
<keyword evidence="1" id="KW-0723">Serine/threonine-protein kinase</keyword>
<feature type="compositionally biased region" description="Polar residues" evidence="6">
    <location>
        <begin position="173"/>
        <end position="182"/>
    </location>
</feature>
<keyword evidence="4" id="KW-0418">Kinase</keyword>
<keyword evidence="2" id="KW-0808">Transferase</keyword>
<evidence type="ECO:0000256" key="1">
    <source>
        <dbReference type="ARBA" id="ARBA00022527"/>
    </source>
</evidence>
<sequence length="356" mass="39661">MRILMNSFLFQGKMGRFCPWSTKHIAEHVESKYLQAFSHFTYKYTNGELVACDFQGIYDPNSSKYIFTDSSIHSTFKMYGLFDEGQNGISEFFKLHKCNDICDSWPTPTPLTPPPSFEAACMLRSNLAPASAFENIVFPADSSENVASGFQDNSRVDVGERRRHSSERHRQLQRQAESSLNGRSFDLNDSHRRMNVSSESVVMTRGDVSGRDTNLPPSYEDLLPTLKTNNNPPPLYDSLVNPGGISNTSTHDLNSRRQSGNPKRLRNGRGLSEVNKNVSSRQRSATDPLMLLEDVAEHHETIACGASCILNSPQGNQNLPFGQKCTSNPVFYCDEAISQSCIPSAPPEEDEDISGT</sequence>
<reference evidence="8" key="1">
    <citation type="submission" date="2014-12" db="EMBL/GenBank/DDBJ databases">
        <title>Insight into the proteome of Arion vulgaris.</title>
        <authorList>
            <person name="Aradska J."/>
            <person name="Bulat T."/>
            <person name="Smidak R."/>
            <person name="Sarate P."/>
            <person name="Gangsoo J."/>
            <person name="Sialana F."/>
            <person name="Bilban M."/>
            <person name="Lubec G."/>
        </authorList>
    </citation>
    <scope>NUCLEOTIDE SEQUENCE</scope>
    <source>
        <tissue evidence="8">Skin</tissue>
    </source>
</reference>
<dbReference type="InterPro" id="IPR004166">
    <property type="entry name" value="a-kinase_dom"/>
</dbReference>
<dbReference type="Pfam" id="PF02816">
    <property type="entry name" value="Alpha_kinase"/>
    <property type="match status" value="1"/>
</dbReference>